<evidence type="ECO:0000256" key="6">
    <source>
        <dbReference type="PIRSR" id="PIRSR001549-1"/>
    </source>
</evidence>
<dbReference type="GO" id="GO:0005524">
    <property type="term" value="F:ATP binding"/>
    <property type="evidence" value="ECO:0007669"/>
    <property type="project" value="UniProtKB-UniRule"/>
</dbReference>
<dbReference type="InterPro" id="IPR041715">
    <property type="entry name" value="HisRS-like_core"/>
</dbReference>
<proteinExistence type="inferred from homology"/>
<keyword evidence="3 5" id="KW-0030">Aminoacyl-tRNA synthetase</keyword>
<dbReference type="PROSITE" id="PS50862">
    <property type="entry name" value="AA_TRNA_LIGASE_II"/>
    <property type="match status" value="1"/>
</dbReference>
<comment type="subunit">
    <text evidence="5">Homodimer.</text>
</comment>
<dbReference type="PATRIC" id="fig|1619093.3.peg.79"/>
<dbReference type="InterPro" id="IPR036621">
    <property type="entry name" value="Anticodon-bd_dom_sf"/>
</dbReference>
<dbReference type="InterPro" id="IPR015807">
    <property type="entry name" value="His-tRNA-ligase"/>
</dbReference>
<dbReference type="SUPFAM" id="SSF55681">
    <property type="entry name" value="Class II aaRS and biotin synthetases"/>
    <property type="match status" value="1"/>
</dbReference>
<evidence type="ECO:0000313" key="8">
    <source>
        <dbReference type="EMBL" id="KKP66020.1"/>
    </source>
</evidence>
<feature type="binding site" evidence="6">
    <location>
        <begin position="84"/>
        <end position="86"/>
    </location>
    <ligand>
        <name>L-histidine</name>
        <dbReference type="ChEBI" id="CHEBI:57595"/>
    </ligand>
</feature>
<feature type="domain" description="Aminoacyl-transfer RNA synthetases class-II family profile" evidence="7">
    <location>
        <begin position="16"/>
        <end position="346"/>
    </location>
</feature>
<dbReference type="InterPro" id="IPR045864">
    <property type="entry name" value="aa-tRNA-synth_II/BPL/LPL"/>
</dbReference>
<dbReference type="NCBIfam" id="TIGR00442">
    <property type="entry name" value="hisS"/>
    <property type="match status" value="1"/>
</dbReference>
<dbReference type="GO" id="GO:0005737">
    <property type="term" value="C:cytoplasm"/>
    <property type="evidence" value="ECO:0007669"/>
    <property type="project" value="UniProtKB-SubCell"/>
</dbReference>
<comment type="catalytic activity">
    <reaction evidence="4 5">
        <text>tRNA(His) + L-histidine + ATP = L-histidyl-tRNA(His) + AMP + diphosphate + H(+)</text>
        <dbReference type="Rhea" id="RHEA:17313"/>
        <dbReference type="Rhea" id="RHEA-COMP:9665"/>
        <dbReference type="Rhea" id="RHEA-COMP:9689"/>
        <dbReference type="ChEBI" id="CHEBI:15378"/>
        <dbReference type="ChEBI" id="CHEBI:30616"/>
        <dbReference type="ChEBI" id="CHEBI:33019"/>
        <dbReference type="ChEBI" id="CHEBI:57595"/>
        <dbReference type="ChEBI" id="CHEBI:78442"/>
        <dbReference type="ChEBI" id="CHEBI:78527"/>
        <dbReference type="ChEBI" id="CHEBI:456215"/>
        <dbReference type="EC" id="6.1.1.21"/>
    </reaction>
</comment>
<gene>
    <name evidence="5" type="primary">hisS</name>
    <name evidence="8" type="ORF">UR61_C0006G0004</name>
</gene>
<dbReference type="SUPFAM" id="SSF52954">
    <property type="entry name" value="Class II aaRS ABD-related"/>
    <property type="match status" value="1"/>
</dbReference>
<dbReference type="Pfam" id="PF13393">
    <property type="entry name" value="tRNA-synt_His"/>
    <property type="match status" value="1"/>
</dbReference>
<dbReference type="InterPro" id="IPR004154">
    <property type="entry name" value="Anticodon-bd"/>
</dbReference>
<evidence type="ECO:0000256" key="5">
    <source>
        <dbReference type="HAMAP-Rule" id="MF_00127"/>
    </source>
</evidence>
<dbReference type="InterPro" id="IPR004516">
    <property type="entry name" value="HisRS/HisZ"/>
</dbReference>
<dbReference type="PANTHER" id="PTHR43707:SF1">
    <property type="entry name" value="HISTIDINE--TRNA LIGASE, MITOCHONDRIAL-RELATED"/>
    <property type="match status" value="1"/>
</dbReference>
<feature type="binding site" evidence="6">
    <location>
        <position position="132"/>
    </location>
    <ligand>
        <name>L-histidine</name>
        <dbReference type="ChEBI" id="CHEBI:57595"/>
    </ligand>
</feature>
<dbReference type="Gene3D" id="3.30.930.10">
    <property type="entry name" value="Bira Bifunctional Protein, Domain 2"/>
    <property type="match status" value="1"/>
</dbReference>
<comment type="caution">
    <text evidence="8">The sequence shown here is derived from an EMBL/GenBank/DDBJ whole genome shotgun (WGS) entry which is preliminary data.</text>
</comment>
<dbReference type="GO" id="GO:0004821">
    <property type="term" value="F:histidine-tRNA ligase activity"/>
    <property type="evidence" value="ECO:0007669"/>
    <property type="project" value="UniProtKB-UniRule"/>
</dbReference>
<feature type="binding site" evidence="6">
    <location>
        <position position="128"/>
    </location>
    <ligand>
        <name>L-histidine</name>
        <dbReference type="ChEBI" id="CHEBI:57595"/>
    </ligand>
</feature>
<evidence type="ECO:0000313" key="9">
    <source>
        <dbReference type="Proteomes" id="UP000033866"/>
    </source>
</evidence>
<dbReference type="AlphaFoldDB" id="A0A0G0DSN9"/>
<dbReference type="PIRSF" id="PIRSF001549">
    <property type="entry name" value="His-tRNA_synth"/>
    <property type="match status" value="1"/>
</dbReference>
<dbReference type="InterPro" id="IPR006195">
    <property type="entry name" value="aa-tRNA-synth_II"/>
</dbReference>
<dbReference type="CDD" id="cd00773">
    <property type="entry name" value="HisRS-like_core"/>
    <property type="match status" value="1"/>
</dbReference>
<feature type="binding site" evidence="6">
    <location>
        <position position="270"/>
    </location>
    <ligand>
        <name>L-histidine</name>
        <dbReference type="ChEBI" id="CHEBI:57595"/>
    </ligand>
</feature>
<keyword evidence="2 5" id="KW-0547">Nucleotide-binding</keyword>
<comment type="similarity">
    <text evidence="1 5">Belongs to the class-II aminoacyl-tRNA synthetase family.</text>
</comment>
<dbReference type="PANTHER" id="PTHR43707">
    <property type="entry name" value="HISTIDYL-TRNA SYNTHETASE"/>
    <property type="match status" value="1"/>
</dbReference>
<feature type="binding site" evidence="6">
    <location>
        <position position="114"/>
    </location>
    <ligand>
        <name>L-histidine</name>
        <dbReference type="ChEBI" id="CHEBI:57595"/>
    </ligand>
</feature>
<feature type="binding site" evidence="6">
    <location>
        <begin position="274"/>
        <end position="275"/>
    </location>
    <ligand>
        <name>L-histidine</name>
        <dbReference type="ChEBI" id="CHEBI:57595"/>
    </ligand>
</feature>
<evidence type="ECO:0000259" key="7">
    <source>
        <dbReference type="PROSITE" id="PS50862"/>
    </source>
</evidence>
<dbReference type="Proteomes" id="UP000033866">
    <property type="component" value="Unassembled WGS sequence"/>
</dbReference>
<comment type="subcellular location">
    <subcellularLocation>
        <location evidence="5">Cytoplasm</location>
    </subcellularLocation>
</comment>
<sequence length="430" mass="50389">MENKTISKLPYKGCTDWYPEDIYIRNYIFDIWSRVAKKFGYEEYDTPLIEDANLYKVKSGDELGGNQLYSFVDKGGREIALRPEMTPSLARIVANRKNELTFPLRWFNIGRYYRYEKPQKGRKREFFQLNIDILGVSEISAEVEIIQYVMEVMREFKAPKDTYELRINSRYLLEYLFDNILEIGNDIRPKLARALDNYTKMPIQDFKEYLKELTLTDEQIIKVLDYLDWDIQSLKKIENESKGAKELIDLFERLNTLSISNVKFAPYIVRGLAYYTGVVIELFDIGDGKNPRALFGGGRYDDLLEIFGENKLPAFGLGWGDITTLDYLKSYNLLPVVKNDIQIFLPLMDEKLRTDVNKLSIYLRENGINTLEQLVPQKLSTQMKYANKKNIPWVALIGEEEKEKGIVQFKDMEKRESFLIKKEDIIQKIS</sequence>
<protein>
    <recommendedName>
        <fullName evidence="5">Histidine--tRNA ligase</fullName>
        <ecNumber evidence="5">6.1.1.21</ecNumber>
    </recommendedName>
    <alternativeName>
        <fullName evidence="5">Histidyl-tRNA synthetase</fullName>
        <shortName evidence="5">HisRS</shortName>
    </alternativeName>
</protein>
<organism evidence="8 9">
    <name type="scientific">candidate division WS6 bacterium GW2011_GWE1_34_7</name>
    <dbReference type="NCBI Taxonomy" id="1619093"/>
    <lineage>
        <taxon>Bacteria</taxon>
        <taxon>Candidatus Dojkabacteria</taxon>
    </lineage>
</organism>
<keyword evidence="5" id="KW-0648">Protein biosynthesis</keyword>
<evidence type="ECO:0000256" key="4">
    <source>
        <dbReference type="ARBA" id="ARBA00047639"/>
    </source>
</evidence>
<reference evidence="8 9" key="1">
    <citation type="journal article" date="2015" name="Nature">
        <title>rRNA introns, odd ribosomes, and small enigmatic genomes across a large radiation of phyla.</title>
        <authorList>
            <person name="Brown C.T."/>
            <person name="Hug L.A."/>
            <person name="Thomas B.C."/>
            <person name="Sharon I."/>
            <person name="Castelle C.J."/>
            <person name="Singh A."/>
            <person name="Wilkins M.J."/>
            <person name="Williams K.H."/>
            <person name="Banfield J.F."/>
        </authorList>
    </citation>
    <scope>NUCLEOTIDE SEQUENCE [LARGE SCALE GENOMIC DNA]</scope>
</reference>
<evidence type="ECO:0000256" key="1">
    <source>
        <dbReference type="ARBA" id="ARBA00008226"/>
    </source>
</evidence>
<dbReference type="GO" id="GO:0006427">
    <property type="term" value="P:histidyl-tRNA aminoacylation"/>
    <property type="evidence" value="ECO:0007669"/>
    <property type="project" value="UniProtKB-UniRule"/>
</dbReference>
<keyword evidence="5" id="KW-0963">Cytoplasm</keyword>
<evidence type="ECO:0000256" key="2">
    <source>
        <dbReference type="ARBA" id="ARBA00022741"/>
    </source>
</evidence>
<dbReference type="EMBL" id="LBPV01000006">
    <property type="protein sequence ID" value="KKP66020.1"/>
    <property type="molecule type" value="Genomic_DNA"/>
</dbReference>
<keyword evidence="5 8" id="KW-0436">Ligase</keyword>
<name>A0A0G0DSN9_9BACT</name>
<dbReference type="Gene3D" id="3.40.50.800">
    <property type="entry name" value="Anticodon-binding domain"/>
    <property type="match status" value="1"/>
</dbReference>
<dbReference type="HAMAP" id="MF_00127">
    <property type="entry name" value="His_tRNA_synth"/>
    <property type="match status" value="1"/>
</dbReference>
<dbReference type="Pfam" id="PF03129">
    <property type="entry name" value="HGTP_anticodon"/>
    <property type="match status" value="1"/>
</dbReference>
<dbReference type="EC" id="6.1.1.21" evidence="5"/>
<keyword evidence="5" id="KW-0067">ATP-binding</keyword>
<accession>A0A0G0DSN9</accession>
<evidence type="ECO:0000256" key="3">
    <source>
        <dbReference type="ARBA" id="ARBA00023146"/>
    </source>
</evidence>